<protein>
    <submittedName>
        <fullName evidence="2">Uncharacterized protein</fullName>
    </submittedName>
</protein>
<proteinExistence type="predicted"/>
<dbReference type="EMBL" id="MH908907">
    <property type="protein sequence ID" value="AYM53651.1"/>
    <property type="molecule type" value="Genomic_DNA"/>
</dbReference>
<dbReference type="AlphaFoldDB" id="A0A3Q8I512"/>
<feature type="region of interest" description="Disordered" evidence="1">
    <location>
        <begin position="72"/>
        <end position="132"/>
    </location>
</feature>
<sequence>MHVSPINRSRRAVVPLLLGVLLSLGACKRDVGPEHLARADAKHAELVERGVPPKDPAWDAVIGELEKVPPDSKAYAEAQRRMSRLKELRTTPLPRRPLSRPGVPEGGSHSLDEQGLHPHDHAGHPGETDGGR</sequence>
<organism evidence="2">
    <name type="scientific">Archangium violaceum</name>
    <dbReference type="NCBI Taxonomy" id="83451"/>
    <lineage>
        <taxon>Bacteria</taxon>
        <taxon>Pseudomonadati</taxon>
        <taxon>Myxococcota</taxon>
        <taxon>Myxococcia</taxon>
        <taxon>Myxococcales</taxon>
        <taxon>Cystobacterineae</taxon>
        <taxon>Archangiaceae</taxon>
        <taxon>Archangium</taxon>
    </lineage>
</organism>
<evidence type="ECO:0000313" key="2">
    <source>
        <dbReference type="EMBL" id="AYM53651.1"/>
    </source>
</evidence>
<evidence type="ECO:0000256" key="1">
    <source>
        <dbReference type="SAM" id="MobiDB-lite"/>
    </source>
</evidence>
<reference evidence="2" key="1">
    <citation type="journal article" date="2018" name="J. Ind. Microbiol. Biotechnol.">
        <title>Genome mining reveals uncommon alkylpyrones as type III PKS products from myxobacteria.</title>
        <authorList>
            <person name="Hug J.J."/>
            <person name="Panter F."/>
            <person name="Krug D."/>
            <person name="Muller R."/>
        </authorList>
    </citation>
    <scope>NUCLEOTIDE SEQUENCE</scope>
    <source>
        <strain evidence="2">MCy8337</strain>
    </source>
</reference>
<feature type="compositionally biased region" description="Basic and acidic residues" evidence="1">
    <location>
        <begin position="110"/>
        <end position="132"/>
    </location>
</feature>
<name>A0A3Q8I512_9BACT</name>
<accession>A0A3Q8I512</accession>
<feature type="compositionally biased region" description="Basic and acidic residues" evidence="1">
    <location>
        <begin position="78"/>
        <end position="89"/>
    </location>
</feature>